<evidence type="ECO:0000313" key="7">
    <source>
        <dbReference type="EMBL" id="KAE9210001.1"/>
    </source>
</evidence>
<evidence type="ECO:0000313" key="8">
    <source>
        <dbReference type="EMBL" id="KAE9211418.1"/>
    </source>
</evidence>
<dbReference type="EMBL" id="QXFX01001176">
    <property type="protein sequence ID" value="KAE9095125.1"/>
    <property type="molecule type" value="Genomic_DNA"/>
</dbReference>
<dbReference type="EMBL" id="QXFZ01001173">
    <property type="protein sequence ID" value="KAE9095443.1"/>
    <property type="molecule type" value="Genomic_DNA"/>
</dbReference>
<reference evidence="10 11" key="1">
    <citation type="submission" date="2018-08" db="EMBL/GenBank/DDBJ databases">
        <title>Genomic investigation of the strawberry pathogen Phytophthora fragariae indicates pathogenicity is determined by transcriptional variation in three key races.</title>
        <authorList>
            <person name="Adams T.M."/>
            <person name="Armitage A.D."/>
            <person name="Sobczyk M.K."/>
            <person name="Bates H.J."/>
            <person name="Dunwell J.M."/>
            <person name="Nellist C.F."/>
            <person name="Harrison R.J."/>
        </authorList>
    </citation>
    <scope>NUCLEOTIDE SEQUENCE [LARGE SCALE GENOMIC DNA]</scope>
    <source>
        <strain evidence="9 12">A4</strain>
        <strain evidence="8 13">BC-1</strain>
        <strain evidence="7 16">BC-23</strain>
        <strain evidence="6 11">NOV-27</strain>
        <strain evidence="5 14">NOV-5</strain>
        <strain evidence="4 15">NOV-71</strain>
        <strain evidence="2 10">NOV-9</strain>
        <strain evidence="3 17">ONT-3</strain>
    </source>
</reference>
<evidence type="ECO:0000313" key="14">
    <source>
        <dbReference type="Proteomes" id="UP000440732"/>
    </source>
</evidence>
<dbReference type="EMBL" id="QXGF01001237">
    <property type="protein sequence ID" value="KAE8931467.1"/>
    <property type="molecule type" value="Genomic_DNA"/>
</dbReference>
<sequence>MNKPAVVANAPTTRLASLPSEEEESDEEEEASPPFSVYTVVPPEVVAKARAPRRFRAVDPEPDAALLFAWSAVTAKRPLKSDFAIVELEVRPRNRIAVAQMVPSFMVGRP</sequence>
<evidence type="ECO:0000313" key="6">
    <source>
        <dbReference type="EMBL" id="KAE9195572.1"/>
    </source>
</evidence>
<dbReference type="EMBL" id="QXGA01001128">
    <property type="protein sequence ID" value="KAE9128262.1"/>
    <property type="molecule type" value="Genomic_DNA"/>
</dbReference>
<dbReference type="Proteomes" id="UP000440732">
    <property type="component" value="Unassembled WGS sequence"/>
</dbReference>
<feature type="region of interest" description="Disordered" evidence="1">
    <location>
        <begin position="1"/>
        <end position="35"/>
    </location>
</feature>
<evidence type="ECO:0000313" key="4">
    <source>
        <dbReference type="EMBL" id="KAE9095443.1"/>
    </source>
</evidence>
<protein>
    <submittedName>
        <fullName evidence="2">Uncharacterized protein</fullName>
    </submittedName>
</protein>
<evidence type="ECO:0000313" key="3">
    <source>
        <dbReference type="EMBL" id="KAE9095125.1"/>
    </source>
</evidence>
<dbReference type="Proteomes" id="UP000437068">
    <property type="component" value="Unassembled WGS sequence"/>
</dbReference>
<evidence type="ECO:0000313" key="5">
    <source>
        <dbReference type="EMBL" id="KAE9128262.1"/>
    </source>
</evidence>
<evidence type="ECO:0000313" key="11">
    <source>
        <dbReference type="Proteomes" id="UP000433483"/>
    </source>
</evidence>
<dbReference type="Proteomes" id="UP000441208">
    <property type="component" value="Unassembled WGS sequence"/>
</dbReference>
<dbReference type="AlphaFoldDB" id="A0A6A3EGR3"/>
<evidence type="ECO:0000313" key="17">
    <source>
        <dbReference type="Proteomes" id="UP000488956"/>
    </source>
</evidence>
<dbReference type="Proteomes" id="UP000476176">
    <property type="component" value="Unassembled WGS sequence"/>
</dbReference>
<dbReference type="Proteomes" id="UP000488956">
    <property type="component" value="Unassembled WGS sequence"/>
</dbReference>
<comment type="caution">
    <text evidence="2">The sequence shown here is derived from an EMBL/GenBank/DDBJ whole genome shotgun (WGS) entry which is preliminary data.</text>
</comment>
<proteinExistence type="predicted"/>
<organism evidence="2 10">
    <name type="scientific">Phytophthora fragariae</name>
    <dbReference type="NCBI Taxonomy" id="53985"/>
    <lineage>
        <taxon>Eukaryota</taxon>
        <taxon>Sar</taxon>
        <taxon>Stramenopiles</taxon>
        <taxon>Oomycota</taxon>
        <taxon>Peronosporomycetes</taxon>
        <taxon>Peronosporales</taxon>
        <taxon>Peronosporaceae</taxon>
        <taxon>Phytophthora</taxon>
    </lineage>
</organism>
<dbReference type="Proteomes" id="UP000433483">
    <property type="component" value="Unassembled WGS sequence"/>
</dbReference>
<keyword evidence="11" id="KW-1185">Reference proteome</keyword>
<evidence type="ECO:0000256" key="1">
    <source>
        <dbReference type="SAM" id="MobiDB-lite"/>
    </source>
</evidence>
<evidence type="ECO:0000313" key="12">
    <source>
        <dbReference type="Proteomes" id="UP000437068"/>
    </source>
</evidence>
<evidence type="ECO:0000313" key="16">
    <source>
        <dbReference type="Proteomes" id="UP000476176"/>
    </source>
</evidence>
<dbReference type="EMBL" id="QXGB01001176">
    <property type="protein sequence ID" value="KAE9195572.1"/>
    <property type="molecule type" value="Genomic_DNA"/>
</dbReference>
<evidence type="ECO:0000313" key="2">
    <source>
        <dbReference type="EMBL" id="KAE8931467.1"/>
    </source>
</evidence>
<dbReference type="EMBL" id="QXGC01001148">
    <property type="protein sequence ID" value="KAE9210001.1"/>
    <property type="molecule type" value="Genomic_DNA"/>
</dbReference>
<feature type="compositionally biased region" description="Acidic residues" evidence="1">
    <location>
        <begin position="20"/>
        <end position="31"/>
    </location>
</feature>
<dbReference type="EMBL" id="QXGE01001142">
    <property type="protein sequence ID" value="KAE9297136.1"/>
    <property type="molecule type" value="Genomic_DNA"/>
</dbReference>
<dbReference type="EMBL" id="QXGD01001224">
    <property type="protein sequence ID" value="KAE9211418.1"/>
    <property type="molecule type" value="Genomic_DNA"/>
</dbReference>
<dbReference type="Proteomes" id="UP000440367">
    <property type="component" value="Unassembled WGS sequence"/>
</dbReference>
<evidence type="ECO:0000313" key="9">
    <source>
        <dbReference type="EMBL" id="KAE9297136.1"/>
    </source>
</evidence>
<dbReference type="Proteomes" id="UP000429523">
    <property type="component" value="Unassembled WGS sequence"/>
</dbReference>
<name>A0A6A3EGR3_9STRA</name>
<gene>
    <name evidence="9" type="ORF">PF001_g16544</name>
    <name evidence="8" type="ORF">PF002_g18541</name>
    <name evidence="7" type="ORF">PF004_g16307</name>
    <name evidence="6" type="ORF">PF005_g17234</name>
    <name evidence="5" type="ORF">PF006_g16327</name>
    <name evidence="4" type="ORF">PF007_g17381</name>
    <name evidence="2" type="ORF">PF009_g18473</name>
    <name evidence="3" type="ORF">PF010_g16833</name>
</gene>
<accession>A0A6A3EGR3</accession>
<evidence type="ECO:0000313" key="15">
    <source>
        <dbReference type="Proteomes" id="UP000441208"/>
    </source>
</evidence>
<evidence type="ECO:0000313" key="10">
    <source>
        <dbReference type="Proteomes" id="UP000429523"/>
    </source>
</evidence>
<evidence type="ECO:0000313" key="13">
    <source>
        <dbReference type="Proteomes" id="UP000440367"/>
    </source>
</evidence>